<dbReference type="SMART" id="SM00471">
    <property type="entry name" value="HDc"/>
    <property type="match status" value="1"/>
</dbReference>
<proteinExistence type="predicted"/>
<dbReference type="InterPro" id="IPR003607">
    <property type="entry name" value="HD/PDEase_dom"/>
</dbReference>
<dbReference type="PANTHER" id="PTHR38659">
    <property type="entry name" value="METAL-DEPENDENT PHOSPHOHYDROLASE"/>
    <property type="match status" value="1"/>
</dbReference>
<dbReference type="RefSeq" id="WP_268186726.1">
    <property type="nucleotide sequence ID" value="NZ_CP113361.1"/>
</dbReference>
<dbReference type="EMBL" id="CP113361">
    <property type="protein sequence ID" value="WAI01491.1"/>
    <property type="molecule type" value="Genomic_DNA"/>
</dbReference>
<dbReference type="Proteomes" id="UP001163096">
    <property type="component" value="Chromosome"/>
</dbReference>
<dbReference type="GeneID" id="76833648"/>
<dbReference type="NCBIfam" id="TIGR00277">
    <property type="entry name" value="HDIG"/>
    <property type="match status" value="1"/>
</dbReference>
<dbReference type="InterPro" id="IPR006674">
    <property type="entry name" value="HD_domain"/>
</dbReference>
<feature type="domain" description="HD/PDEase" evidence="1">
    <location>
        <begin position="16"/>
        <end position="136"/>
    </location>
</feature>
<dbReference type="Pfam" id="PF01966">
    <property type="entry name" value="HD"/>
    <property type="match status" value="1"/>
</dbReference>
<dbReference type="CDD" id="cd00077">
    <property type="entry name" value="HDc"/>
    <property type="match status" value="1"/>
</dbReference>
<dbReference type="SUPFAM" id="SSF109604">
    <property type="entry name" value="HD-domain/PDEase-like"/>
    <property type="match status" value="1"/>
</dbReference>
<accession>A0A9X9S4Q4</accession>
<reference evidence="2" key="1">
    <citation type="submission" date="2022-11" db="EMBL/GenBank/DDBJ databases">
        <title>Complete genome sequence of Methanogenium organophilum DSM 3596.</title>
        <authorList>
            <person name="Chen S.-C."/>
            <person name="Lai S.-J."/>
            <person name="You Y.-T."/>
        </authorList>
    </citation>
    <scope>NUCLEOTIDE SEQUENCE</scope>
    <source>
        <strain evidence="2">DSM 3596</strain>
    </source>
</reference>
<gene>
    <name evidence="2" type="ORF">OU421_01060</name>
</gene>
<evidence type="ECO:0000259" key="1">
    <source>
        <dbReference type="SMART" id="SM00471"/>
    </source>
</evidence>
<evidence type="ECO:0000313" key="2">
    <source>
        <dbReference type="EMBL" id="WAI01491.1"/>
    </source>
</evidence>
<dbReference type="KEGG" id="mou:OU421_01060"/>
<keyword evidence="3" id="KW-1185">Reference proteome</keyword>
<name>A0A9X9S4Q4_METOG</name>
<dbReference type="AlphaFoldDB" id="A0A9X9S4Q4"/>
<dbReference type="Gene3D" id="1.10.3210.10">
    <property type="entry name" value="Hypothetical protein af1432"/>
    <property type="match status" value="1"/>
</dbReference>
<dbReference type="PANTHER" id="PTHR38659:SF2">
    <property type="entry name" value="HDIG DOMAIN PROTEIN"/>
    <property type="match status" value="1"/>
</dbReference>
<dbReference type="InterPro" id="IPR006675">
    <property type="entry name" value="HDIG_dom"/>
</dbReference>
<organism evidence="2 3">
    <name type="scientific">Methanogenium organophilum</name>
    <dbReference type="NCBI Taxonomy" id="2199"/>
    <lineage>
        <taxon>Archaea</taxon>
        <taxon>Methanobacteriati</taxon>
        <taxon>Methanobacteriota</taxon>
        <taxon>Stenosarchaea group</taxon>
        <taxon>Methanomicrobia</taxon>
        <taxon>Methanomicrobiales</taxon>
        <taxon>Methanomicrobiaceae</taxon>
        <taxon>Methanogenium</taxon>
    </lineage>
</organism>
<evidence type="ECO:0000313" key="3">
    <source>
        <dbReference type="Proteomes" id="UP001163096"/>
    </source>
</evidence>
<sequence length="162" mass="17772">MLPAEDPFLFLRRAGCPDNVIAHCHVVHDLACRYAESRPVDRELVSWGAALHDIGRSETHSLAHGQVGADICRRYGLPEEVARIVECHIGAGLTAEECRAEGLKPIDCVPKTPEEKIVAHADNRVRGTTVITIEERIASASGKLPDNILRRIKALADDVEQL</sequence>
<protein>
    <submittedName>
        <fullName evidence="2">HDIG domain-containing protein</fullName>
    </submittedName>
</protein>